<dbReference type="InterPro" id="IPR005471">
    <property type="entry name" value="Tscrpt_reg_IclR_N"/>
</dbReference>
<dbReference type="PANTHER" id="PTHR30136">
    <property type="entry name" value="HELIX-TURN-HELIX TRANSCRIPTIONAL REGULATOR, ICLR FAMILY"/>
    <property type="match status" value="1"/>
</dbReference>
<accession>A0ABN2ID35</accession>
<keyword evidence="3" id="KW-0804">Transcription</keyword>
<dbReference type="InterPro" id="IPR036390">
    <property type="entry name" value="WH_DNA-bd_sf"/>
</dbReference>
<sequence>MAPVVGIPLALRAVELLGARGRIGTGDLMAACEVSRSAAFRCLRALEREGYALLSPTGRGYGPGPALLALQAIPAIDPDVRARRGQALAAVRDVVGESVHSTILVGLDVLVTDGRRSVHDEDMGSRIGMTAAAHAMAAGKLLLAALDARLVERMLPPDPLAQRTPFTAHDRETFLRELDVVREEGAAYTSHESELGIESIAVPLDGLSHRDRVALVVSVPRSRGGQPRLRDLGARARAVISARPEVEPWKMPPAR</sequence>
<dbReference type="EMBL" id="BAAAPL010000002">
    <property type="protein sequence ID" value="GAA1702216.1"/>
    <property type="molecule type" value="Genomic_DNA"/>
</dbReference>
<dbReference type="InterPro" id="IPR036388">
    <property type="entry name" value="WH-like_DNA-bd_sf"/>
</dbReference>
<protein>
    <submittedName>
        <fullName evidence="5">IclR family transcriptional regulator</fullName>
    </submittedName>
</protein>
<comment type="caution">
    <text evidence="5">The sequence shown here is derived from an EMBL/GenBank/DDBJ whole genome shotgun (WGS) entry which is preliminary data.</text>
</comment>
<dbReference type="InterPro" id="IPR029016">
    <property type="entry name" value="GAF-like_dom_sf"/>
</dbReference>
<feature type="domain" description="IclR-ED" evidence="4">
    <location>
        <begin position="66"/>
        <end position="249"/>
    </location>
</feature>
<dbReference type="Pfam" id="PF09339">
    <property type="entry name" value="HTH_IclR"/>
    <property type="match status" value="1"/>
</dbReference>
<evidence type="ECO:0000259" key="4">
    <source>
        <dbReference type="PROSITE" id="PS51078"/>
    </source>
</evidence>
<evidence type="ECO:0000313" key="5">
    <source>
        <dbReference type="EMBL" id="GAA1702216.1"/>
    </source>
</evidence>
<keyword evidence="1" id="KW-0805">Transcription regulation</keyword>
<dbReference type="InterPro" id="IPR050707">
    <property type="entry name" value="HTH_MetabolicPath_Reg"/>
</dbReference>
<dbReference type="Gene3D" id="3.30.450.40">
    <property type="match status" value="1"/>
</dbReference>
<dbReference type="Pfam" id="PF01614">
    <property type="entry name" value="IclR_C"/>
    <property type="match status" value="1"/>
</dbReference>
<dbReference type="SUPFAM" id="SSF46785">
    <property type="entry name" value="Winged helix' DNA-binding domain"/>
    <property type="match status" value="1"/>
</dbReference>
<dbReference type="PROSITE" id="PS51078">
    <property type="entry name" value="ICLR_ED"/>
    <property type="match status" value="1"/>
</dbReference>
<evidence type="ECO:0000313" key="6">
    <source>
        <dbReference type="Proteomes" id="UP001501690"/>
    </source>
</evidence>
<proteinExistence type="predicted"/>
<gene>
    <name evidence="5" type="ORF">GCM10009808_20190</name>
</gene>
<reference evidence="5 6" key="1">
    <citation type="journal article" date="2019" name="Int. J. Syst. Evol. Microbiol.">
        <title>The Global Catalogue of Microorganisms (GCM) 10K type strain sequencing project: providing services to taxonomists for standard genome sequencing and annotation.</title>
        <authorList>
            <consortium name="The Broad Institute Genomics Platform"/>
            <consortium name="The Broad Institute Genome Sequencing Center for Infectious Disease"/>
            <person name="Wu L."/>
            <person name="Ma J."/>
        </authorList>
    </citation>
    <scope>NUCLEOTIDE SEQUENCE [LARGE SCALE GENOMIC DNA]</scope>
    <source>
        <strain evidence="5 6">JCM 15577</strain>
    </source>
</reference>
<dbReference type="RefSeq" id="WP_344072177.1">
    <property type="nucleotide sequence ID" value="NZ_BAAAPL010000002.1"/>
</dbReference>
<dbReference type="Gene3D" id="1.10.10.10">
    <property type="entry name" value="Winged helix-like DNA-binding domain superfamily/Winged helix DNA-binding domain"/>
    <property type="match status" value="1"/>
</dbReference>
<keyword evidence="2" id="KW-0238">DNA-binding</keyword>
<dbReference type="InterPro" id="IPR014757">
    <property type="entry name" value="Tscrpt_reg_IclR_C"/>
</dbReference>
<dbReference type="Proteomes" id="UP001501690">
    <property type="component" value="Unassembled WGS sequence"/>
</dbReference>
<dbReference type="SUPFAM" id="SSF55781">
    <property type="entry name" value="GAF domain-like"/>
    <property type="match status" value="1"/>
</dbReference>
<organism evidence="5 6">
    <name type="scientific">Microbacterium sediminicola</name>
    <dbReference type="NCBI Taxonomy" id="415210"/>
    <lineage>
        <taxon>Bacteria</taxon>
        <taxon>Bacillati</taxon>
        <taxon>Actinomycetota</taxon>
        <taxon>Actinomycetes</taxon>
        <taxon>Micrococcales</taxon>
        <taxon>Microbacteriaceae</taxon>
        <taxon>Microbacterium</taxon>
    </lineage>
</organism>
<evidence type="ECO:0000256" key="3">
    <source>
        <dbReference type="ARBA" id="ARBA00023163"/>
    </source>
</evidence>
<keyword evidence="6" id="KW-1185">Reference proteome</keyword>
<evidence type="ECO:0000256" key="1">
    <source>
        <dbReference type="ARBA" id="ARBA00023015"/>
    </source>
</evidence>
<evidence type="ECO:0000256" key="2">
    <source>
        <dbReference type="ARBA" id="ARBA00023125"/>
    </source>
</evidence>
<dbReference type="PANTHER" id="PTHR30136:SF24">
    <property type="entry name" value="HTH-TYPE TRANSCRIPTIONAL REPRESSOR ALLR"/>
    <property type="match status" value="1"/>
</dbReference>
<name>A0ABN2ID35_9MICO</name>